<evidence type="ECO:0000256" key="5">
    <source>
        <dbReference type="ARBA" id="ARBA00022741"/>
    </source>
</evidence>
<dbReference type="Pfam" id="PF11734">
    <property type="entry name" value="TilS_C"/>
    <property type="match status" value="1"/>
</dbReference>
<comment type="domain">
    <text evidence="8">The N-terminal region contains the highly conserved SGGXDS motif, predicted to be a P-loop motif involved in ATP binding.</text>
</comment>
<dbReference type="GO" id="GO:0005737">
    <property type="term" value="C:cytoplasm"/>
    <property type="evidence" value="ECO:0007669"/>
    <property type="project" value="UniProtKB-SubCell"/>
</dbReference>
<dbReference type="PANTHER" id="PTHR43033:SF1">
    <property type="entry name" value="TRNA(ILE)-LYSIDINE SYNTHASE-RELATED"/>
    <property type="match status" value="1"/>
</dbReference>
<dbReference type="InterPro" id="IPR012795">
    <property type="entry name" value="tRNA_Ile_lys_synt_N"/>
</dbReference>
<comment type="caution">
    <text evidence="10">The sequence shown here is derived from an EMBL/GenBank/DDBJ whole genome shotgun (WGS) entry which is preliminary data.</text>
</comment>
<name>A0A6I1MMK0_9CLOT</name>
<evidence type="ECO:0000256" key="1">
    <source>
        <dbReference type="ARBA" id="ARBA00004496"/>
    </source>
</evidence>
<feature type="domain" description="Lysidine-tRNA(Ile) synthetase C-terminal" evidence="9">
    <location>
        <begin position="388"/>
        <end position="460"/>
    </location>
</feature>
<evidence type="ECO:0000313" key="11">
    <source>
        <dbReference type="Proteomes" id="UP000430345"/>
    </source>
</evidence>
<gene>
    <name evidence="8 10" type="primary">tilS</name>
    <name evidence="10" type="ORF">GBZ86_00060</name>
</gene>
<dbReference type="Gene3D" id="3.40.50.620">
    <property type="entry name" value="HUPs"/>
    <property type="match status" value="1"/>
</dbReference>
<dbReference type="GO" id="GO:0006400">
    <property type="term" value="P:tRNA modification"/>
    <property type="evidence" value="ECO:0007669"/>
    <property type="project" value="UniProtKB-UniRule"/>
</dbReference>
<keyword evidence="11" id="KW-1185">Reference proteome</keyword>
<keyword evidence="5 8" id="KW-0547">Nucleotide-binding</keyword>
<comment type="similarity">
    <text evidence="8">Belongs to the tRNA(Ile)-lysidine synthase family.</text>
</comment>
<dbReference type="SUPFAM" id="SSF52402">
    <property type="entry name" value="Adenine nucleotide alpha hydrolases-like"/>
    <property type="match status" value="1"/>
</dbReference>
<dbReference type="SUPFAM" id="SSF56037">
    <property type="entry name" value="PheT/TilS domain"/>
    <property type="match status" value="1"/>
</dbReference>
<sequence length="466" mass="54299">MINKVKNFIRDNSMMDKGDKVLIALSGGPDSVCLLYILHKLKDDLQIKLHAAHVNHCLRGENALKDEEYCKEICKYLDIPISIKRVDINNISKEKSISTEMAGREERYSFFNEVKKQFNISKIAIAHNSNDQAETVIMRAVRGSGIEGLTGIKPIRDNLYIRPILCLTRKEIENYCANENLKARIDETNLEEIYSRNKIRLKAIPFLEENFNANLISTLNRLAYSCSKDVEFIEEVVTERYKKYCENFSDSIVIKEDAFNEKEAILTRIIKKSLMNISKKFNNFEMKHIYDIITLQKGETGKNIHITNGVIAKNEYGKIKLILKENLNKDLKKDKIELGNLHIELKENKIINIYDDYFGKFEFSLTNNKINFNDEFTKYFDYDKISNISIRNRRDGDRIVPLGMKCSKKLKDIFMDCKIPKDKRSEIPLLIFNDKIAWVVGVKVSDEFKINKKTKNILKVKFEREE</sequence>
<dbReference type="OrthoDB" id="9807403at2"/>
<comment type="catalytic activity">
    <reaction evidence="7 8">
        <text>cytidine(34) in tRNA(Ile2) + L-lysine + ATP = lysidine(34) in tRNA(Ile2) + AMP + diphosphate + H(+)</text>
        <dbReference type="Rhea" id="RHEA:43744"/>
        <dbReference type="Rhea" id="RHEA-COMP:10625"/>
        <dbReference type="Rhea" id="RHEA-COMP:10670"/>
        <dbReference type="ChEBI" id="CHEBI:15378"/>
        <dbReference type="ChEBI" id="CHEBI:30616"/>
        <dbReference type="ChEBI" id="CHEBI:32551"/>
        <dbReference type="ChEBI" id="CHEBI:33019"/>
        <dbReference type="ChEBI" id="CHEBI:82748"/>
        <dbReference type="ChEBI" id="CHEBI:83665"/>
        <dbReference type="ChEBI" id="CHEBI:456215"/>
        <dbReference type="EC" id="6.3.4.19"/>
    </reaction>
</comment>
<keyword evidence="6 8" id="KW-0067">ATP-binding</keyword>
<evidence type="ECO:0000259" key="9">
    <source>
        <dbReference type="SMART" id="SM00977"/>
    </source>
</evidence>
<dbReference type="Pfam" id="PF01171">
    <property type="entry name" value="ATP_bind_3"/>
    <property type="match status" value="1"/>
</dbReference>
<dbReference type="EC" id="6.3.4.19" evidence="8"/>
<dbReference type="InterPro" id="IPR011063">
    <property type="entry name" value="TilS/TtcA_N"/>
</dbReference>
<evidence type="ECO:0000256" key="3">
    <source>
        <dbReference type="ARBA" id="ARBA00022598"/>
    </source>
</evidence>
<organism evidence="10 11">
    <name type="scientific">Clostridium tarantellae</name>
    <dbReference type="NCBI Taxonomy" id="39493"/>
    <lineage>
        <taxon>Bacteria</taxon>
        <taxon>Bacillati</taxon>
        <taxon>Bacillota</taxon>
        <taxon>Clostridia</taxon>
        <taxon>Eubacteriales</taxon>
        <taxon>Clostridiaceae</taxon>
        <taxon>Clostridium</taxon>
    </lineage>
</organism>
<keyword evidence="4 8" id="KW-0819">tRNA processing</keyword>
<dbReference type="AlphaFoldDB" id="A0A6I1MMK0"/>
<keyword evidence="2 8" id="KW-0963">Cytoplasm</keyword>
<evidence type="ECO:0000256" key="6">
    <source>
        <dbReference type="ARBA" id="ARBA00022840"/>
    </source>
</evidence>
<dbReference type="InterPro" id="IPR014729">
    <property type="entry name" value="Rossmann-like_a/b/a_fold"/>
</dbReference>
<feature type="binding site" evidence="8">
    <location>
        <begin position="26"/>
        <end position="31"/>
    </location>
    <ligand>
        <name>ATP</name>
        <dbReference type="ChEBI" id="CHEBI:30616"/>
    </ligand>
</feature>
<reference evidence="10 11" key="1">
    <citation type="submission" date="2019-10" db="EMBL/GenBank/DDBJ databases">
        <title>The Genome Sequence of Clostridium tarantellae Isolated from Fish Brain.</title>
        <authorList>
            <person name="Bano L."/>
            <person name="Kiel M."/>
            <person name="Sales G."/>
            <person name="Doxey A.C."/>
            <person name="Mansfield M.J."/>
            <person name="Schiavone M."/>
            <person name="Rossetto O."/>
            <person name="Pirazzini M."/>
            <person name="Dobrindt U."/>
            <person name="Montecucco C."/>
        </authorList>
    </citation>
    <scope>NUCLEOTIDE SEQUENCE [LARGE SCALE GENOMIC DNA]</scope>
    <source>
        <strain evidence="10 11">DSM 3997</strain>
    </source>
</reference>
<dbReference type="GO" id="GO:0032267">
    <property type="term" value="F:tRNA(Ile)-lysidine synthase activity"/>
    <property type="evidence" value="ECO:0007669"/>
    <property type="project" value="UniProtKB-EC"/>
</dbReference>
<comment type="subcellular location">
    <subcellularLocation>
        <location evidence="1 8">Cytoplasm</location>
    </subcellularLocation>
</comment>
<dbReference type="Proteomes" id="UP000430345">
    <property type="component" value="Unassembled WGS sequence"/>
</dbReference>
<dbReference type="SMART" id="SM00977">
    <property type="entry name" value="TilS_C"/>
    <property type="match status" value="1"/>
</dbReference>
<comment type="function">
    <text evidence="8">Ligates lysine onto the cytidine present at position 34 of the AUA codon-specific tRNA(Ile) that contains the anticodon CAU, in an ATP-dependent manner. Cytidine is converted to lysidine, thus changing the amino acid specificity of the tRNA from methionine to isoleucine.</text>
</comment>
<dbReference type="RefSeq" id="WP_152886573.1">
    <property type="nucleotide sequence ID" value="NZ_WHJC01000001.1"/>
</dbReference>
<dbReference type="HAMAP" id="MF_01161">
    <property type="entry name" value="tRNA_Ile_lys_synt"/>
    <property type="match status" value="1"/>
</dbReference>
<evidence type="ECO:0000256" key="8">
    <source>
        <dbReference type="HAMAP-Rule" id="MF_01161"/>
    </source>
</evidence>
<dbReference type="InterPro" id="IPR012094">
    <property type="entry name" value="tRNA_Ile_lys_synt"/>
</dbReference>
<evidence type="ECO:0000313" key="10">
    <source>
        <dbReference type="EMBL" id="MPQ42161.1"/>
    </source>
</evidence>
<dbReference type="InterPro" id="IPR012796">
    <property type="entry name" value="Lysidine-tRNA-synth_C"/>
</dbReference>
<dbReference type="EMBL" id="WHJC01000001">
    <property type="protein sequence ID" value="MPQ42161.1"/>
    <property type="molecule type" value="Genomic_DNA"/>
</dbReference>
<accession>A0A6I1MMK0</accession>
<dbReference type="PANTHER" id="PTHR43033">
    <property type="entry name" value="TRNA(ILE)-LYSIDINE SYNTHASE-RELATED"/>
    <property type="match status" value="1"/>
</dbReference>
<evidence type="ECO:0000256" key="7">
    <source>
        <dbReference type="ARBA" id="ARBA00048539"/>
    </source>
</evidence>
<proteinExistence type="inferred from homology"/>
<dbReference type="NCBIfam" id="TIGR02433">
    <property type="entry name" value="lysidine_TilS_C"/>
    <property type="match status" value="1"/>
</dbReference>
<evidence type="ECO:0000256" key="2">
    <source>
        <dbReference type="ARBA" id="ARBA00022490"/>
    </source>
</evidence>
<dbReference type="NCBIfam" id="TIGR02432">
    <property type="entry name" value="lysidine_TilS_N"/>
    <property type="match status" value="1"/>
</dbReference>
<keyword evidence="3 8" id="KW-0436">Ligase</keyword>
<dbReference type="SUPFAM" id="SSF82829">
    <property type="entry name" value="MesJ substrate recognition domain-like"/>
    <property type="match status" value="1"/>
</dbReference>
<dbReference type="CDD" id="cd01992">
    <property type="entry name" value="TilS_N"/>
    <property type="match status" value="1"/>
</dbReference>
<protein>
    <recommendedName>
        <fullName evidence="8">tRNA(Ile)-lysidine synthase</fullName>
        <ecNumber evidence="8">6.3.4.19</ecNumber>
    </recommendedName>
    <alternativeName>
        <fullName evidence="8">tRNA(Ile)-2-lysyl-cytidine synthase</fullName>
    </alternativeName>
    <alternativeName>
        <fullName evidence="8">tRNA(Ile)-lysidine synthetase</fullName>
    </alternativeName>
</protein>
<evidence type="ECO:0000256" key="4">
    <source>
        <dbReference type="ARBA" id="ARBA00022694"/>
    </source>
</evidence>
<dbReference type="GO" id="GO:0005524">
    <property type="term" value="F:ATP binding"/>
    <property type="evidence" value="ECO:0007669"/>
    <property type="project" value="UniProtKB-UniRule"/>
</dbReference>